<accession>A0A8S1WPR5</accession>
<protein>
    <submittedName>
        <fullName evidence="8">Uncharacterized protein</fullName>
    </submittedName>
</protein>
<keyword evidence="3" id="KW-0904">Protein phosphatase</keyword>
<reference evidence="8" key="1">
    <citation type="submission" date="2021-01" db="EMBL/GenBank/DDBJ databases">
        <authorList>
            <consortium name="Genoscope - CEA"/>
            <person name="William W."/>
        </authorList>
    </citation>
    <scope>NUCLEOTIDE SEQUENCE</scope>
</reference>
<dbReference type="Proteomes" id="UP000689195">
    <property type="component" value="Unassembled WGS sequence"/>
</dbReference>
<dbReference type="InterPro" id="IPR000387">
    <property type="entry name" value="Tyr_Pase_dom"/>
</dbReference>
<keyword evidence="2" id="KW-0378">Hydrolase</keyword>
<dbReference type="InterPro" id="IPR020422">
    <property type="entry name" value="TYR_PHOSPHATASE_DUAL_dom"/>
</dbReference>
<dbReference type="Pfam" id="PF00782">
    <property type="entry name" value="DSPc"/>
    <property type="match status" value="1"/>
</dbReference>
<organism evidence="8 9">
    <name type="scientific">Paramecium pentaurelia</name>
    <dbReference type="NCBI Taxonomy" id="43138"/>
    <lineage>
        <taxon>Eukaryota</taxon>
        <taxon>Sar</taxon>
        <taxon>Alveolata</taxon>
        <taxon>Ciliophora</taxon>
        <taxon>Intramacronucleata</taxon>
        <taxon>Oligohymenophorea</taxon>
        <taxon>Peniculida</taxon>
        <taxon>Parameciidae</taxon>
        <taxon>Paramecium</taxon>
    </lineage>
</organism>
<sequence>MQQEIYGCTLIHQSKYKEKGNLYVGGIKSLEYIQKHKFGAIISAIEKLDKKIPDYVHHLRIVAYDEPNYNLFEHFQQTNSFIKHHLESTNVLVHCQVGVSRSVSILIAFFIKELHMSPDVALQYIKDKRDFVYPNEGFQHQLQLYYEKCQENNKID</sequence>
<evidence type="ECO:0000259" key="7">
    <source>
        <dbReference type="PROSITE" id="PS50056"/>
    </source>
</evidence>
<dbReference type="FunFam" id="3.90.190.10:FF:000193">
    <property type="entry name" value="Uncharacterized protein"/>
    <property type="match status" value="1"/>
</dbReference>
<dbReference type="GO" id="GO:0004725">
    <property type="term" value="F:protein tyrosine phosphatase activity"/>
    <property type="evidence" value="ECO:0007669"/>
    <property type="project" value="TreeGrafter"/>
</dbReference>
<proteinExistence type="inferred from homology"/>
<dbReference type="PROSITE" id="PS50054">
    <property type="entry name" value="TYR_PHOSPHATASE_DUAL"/>
    <property type="match status" value="1"/>
</dbReference>
<dbReference type="GO" id="GO:0005829">
    <property type="term" value="C:cytosol"/>
    <property type="evidence" value="ECO:0007669"/>
    <property type="project" value="TreeGrafter"/>
</dbReference>
<comment type="similarity">
    <text evidence="1">Belongs to the protein-tyrosine phosphatase family. Non-receptor class dual specificity subfamily.</text>
</comment>
<evidence type="ECO:0000256" key="3">
    <source>
        <dbReference type="ARBA" id="ARBA00022912"/>
    </source>
</evidence>
<feature type="domain" description="Tyrosine-protein phosphatase" evidence="6">
    <location>
        <begin position="7"/>
        <end position="151"/>
    </location>
</feature>
<evidence type="ECO:0000256" key="1">
    <source>
        <dbReference type="ARBA" id="ARBA00008601"/>
    </source>
</evidence>
<dbReference type="SMART" id="SM00195">
    <property type="entry name" value="DSPc"/>
    <property type="match status" value="1"/>
</dbReference>
<gene>
    <name evidence="8" type="ORF">PPENT_87.1.T0970103</name>
</gene>
<comment type="caution">
    <text evidence="8">The sequence shown here is derived from an EMBL/GenBank/DDBJ whole genome shotgun (WGS) entry which is preliminary data.</text>
</comment>
<dbReference type="GO" id="GO:0004722">
    <property type="term" value="F:protein serine/threonine phosphatase activity"/>
    <property type="evidence" value="ECO:0007669"/>
    <property type="project" value="UniProtKB-EC"/>
</dbReference>
<evidence type="ECO:0000256" key="2">
    <source>
        <dbReference type="ARBA" id="ARBA00022801"/>
    </source>
</evidence>
<evidence type="ECO:0000256" key="5">
    <source>
        <dbReference type="ARBA" id="ARBA00048336"/>
    </source>
</evidence>
<dbReference type="PANTHER" id="PTHR45948">
    <property type="entry name" value="DUAL SPECIFICITY PROTEIN PHOSPHATASE DDB_G0269404-RELATED"/>
    <property type="match status" value="1"/>
</dbReference>
<dbReference type="CDD" id="cd14498">
    <property type="entry name" value="DSP"/>
    <property type="match status" value="1"/>
</dbReference>
<evidence type="ECO:0000259" key="6">
    <source>
        <dbReference type="PROSITE" id="PS50054"/>
    </source>
</evidence>
<evidence type="ECO:0000256" key="4">
    <source>
        <dbReference type="ARBA" id="ARBA00047761"/>
    </source>
</evidence>
<dbReference type="GO" id="GO:0007165">
    <property type="term" value="P:signal transduction"/>
    <property type="evidence" value="ECO:0007669"/>
    <property type="project" value="TreeGrafter"/>
</dbReference>
<dbReference type="PANTHER" id="PTHR45948:SF2">
    <property type="entry name" value="DUAL SPECIFICITY PROTEIN PHOSPHATASE"/>
    <property type="match status" value="1"/>
</dbReference>
<name>A0A8S1WPR5_9CILI</name>
<dbReference type="EMBL" id="CAJJDO010000097">
    <property type="protein sequence ID" value="CAD8190760.1"/>
    <property type="molecule type" value="Genomic_DNA"/>
</dbReference>
<keyword evidence="9" id="KW-1185">Reference proteome</keyword>
<evidence type="ECO:0000313" key="9">
    <source>
        <dbReference type="Proteomes" id="UP000689195"/>
    </source>
</evidence>
<feature type="domain" description="Tyrosine specific protein phosphatases" evidence="7">
    <location>
        <begin position="72"/>
        <end position="129"/>
    </location>
</feature>
<dbReference type="OrthoDB" id="2017893at2759"/>
<comment type="catalytic activity">
    <reaction evidence="5">
        <text>O-phospho-L-threonyl-[protein] + H2O = L-threonyl-[protein] + phosphate</text>
        <dbReference type="Rhea" id="RHEA:47004"/>
        <dbReference type="Rhea" id="RHEA-COMP:11060"/>
        <dbReference type="Rhea" id="RHEA-COMP:11605"/>
        <dbReference type="ChEBI" id="CHEBI:15377"/>
        <dbReference type="ChEBI" id="CHEBI:30013"/>
        <dbReference type="ChEBI" id="CHEBI:43474"/>
        <dbReference type="ChEBI" id="CHEBI:61977"/>
        <dbReference type="EC" id="3.1.3.16"/>
    </reaction>
</comment>
<dbReference type="InterPro" id="IPR000340">
    <property type="entry name" value="Dual-sp_phosphatase_cat-dom"/>
</dbReference>
<evidence type="ECO:0000313" key="8">
    <source>
        <dbReference type="EMBL" id="CAD8190760.1"/>
    </source>
</evidence>
<dbReference type="AlphaFoldDB" id="A0A8S1WPR5"/>
<dbReference type="PROSITE" id="PS50056">
    <property type="entry name" value="TYR_PHOSPHATASE_2"/>
    <property type="match status" value="1"/>
</dbReference>
<comment type="catalytic activity">
    <reaction evidence="4">
        <text>O-phospho-L-seryl-[protein] + H2O = L-seryl-[protein] + phosphate</text>
        <dbReference type="Rhea" id="RHEA:20629"/>
        <dbReference type="Rhea" id="RHEA-COMP:9863"/>
        <dbReference type="Rhea" id="RHEA-COMP:11604"/>
        <dbReference type="ChEBI" id="CHEBI:15377"/>
        <dbReference type="ChEBI" id="CHEBI:29999"/>
        <dbReference type="ChEBI" id="CHEBI:43474"/>
        <dbReference type="ChEBI" id="CHEBI:83421"/>
        <dbReference type="EC" id="3.1.3.16"/>
    </reaction>
</comment>